<accession>A0A1T4W8E7</accession>
<dbReference type="STRING" id="1121449.SAMN02745704_00493"/>
<dbReference type="NCBIfam" id="NF047619">
    <property type="entry name" value="NADase_discoid"/>
    <property type="match status" value="1"/>
</dbReference>
<evidence type="ECO:0000259" key="2">
    <source>
        <dbReference type="Pfam" id="PF25302"/>
    </source>
</evidence>
<feature type="region of interest" description="Disordered" evidence="1">
    <location>
        <begin position="185"/>
        <end position="282"/>
    </location>
</feature>
<dbReference type="SUPFAM" id="SSF49785">
    <property type="entry name" value="Galactose-binding domain-like"/>
    <property type="match status" value="1"/>
</dbReference>
<dbReference type="Proteomes" id="UP000190027">
    <property type="component" value="Unassembled WGS sequence"/>
</dbReference>
<reference evidence="3 4" key="1">
    <citation type="submission" date="2017-02" db="EMBL/GenBank/DDBJ databases">
        <authorList>
            <person name="Peterson S.W."/>
        </authorList>
    </citation>
    <scope>NUCLEOTIDE SEQUENCE [LARGE SCALE GENOMIC DNA]</scope>
    <source>
        <strain evidence="3 4">DSM 16080</strain>
    </source>
</reference>
<dbReference type="Gene3D" id="2.60.120.260">
    <property type="entry name" value="Galactose-binding domain-like"/>
    <property type="match status" value="1"/>
</dbReference>
<gene>
    <name evidence="3" type="ORF">SAMN02745704_00493</name>
</gene>
<name>A0A1T4W8E7_9BACT</name>
<dbReference type="InterPro" id="IPR008979">
    <property type="entry name" value="Galactose-bd-like_sf"/>
</dbReference>
<keyword evidence="4" id="KW-1185">Reference proteome</keyword>
<sequence>MLPMENISIRWGMKRYALSAVLLLGVFSMGLWSAPTVHALEMTVSSSSTALNLLEDFGPENLVDNDPATAWAEGVTGDGRGEWVLFEFGRAVRLERLGIRNGWQDEGEYGDNSRPGELELEFSDGSTMRMPLADESGWQYLEMDRPTRWVRLTLASVVAGRTRPDRTCLSDVSFELTLLDDEAVPDGSAVAPASGPDTGQQADEAPTSDDEAVAGSDEAVSSTGNPSGASVHDAAKAGSGAAQDAAGSAEGAQAASEDAAVLAEEPSGSEETVQAQLPPDQEAWEELPEVDVQAMAGEREAKGGKVAGPEDQQAVREAIRAYYTKLVTLDDEYLELYSEKVREEEAFMFEYFKELQRQRRVYHLFRKALVDTEELRFGPALLDGTRLRLEVQGRCTLYVADTYEDMSVHTRFTFVKEQDRWRILEAEELETPEEEAAGS</sequence>
<protein>
    <recommendedName>
        <fullName evidence="2">NAD glycohydrolase translocation F5/8 type C domain-containing protein</fullName>
    </recommendedName>
</protein>
<evidence type="ECO:0000256" key="1">
    <source>
        <dbReference type="SAM" id="MobiDB-lite"/>
    </source>
</evidence>
<feature type="compositionally biased region" description="Polar residues" evidence="1">
    <location>
        <begin position="219"/>
        <end position="228"/>
    </location>
</feature>
<dbReference type="AlphaFoldDB" id="A0A1T4W8E7"/>
<evidence type="ECO:0000313" key="4">
    <source>
        <dbReference type="Proteomes" id="UP000190027"/>
    </source>
</evidence>
<dbReference type="Pfam" id="PF25302">
    <property type="entry name" value="NADase_transloc"/>
    <property type="match status" value="1"/>
</dbReference>
<feature type="domain" description="NAD glycohydrolase translocation F5/8 type C" evidence="2">
    <location>
        <begin position="42"/>
        <end position="174"/>
    </location>
</feature>
<organism evidence="3 4">
    <name type="scientific">Paucidesulfovibrio gracilis DSM 16080</name>
    <dbReference type="NCBI Taxonomy" id="1121449"/>
    <lineage>
        <taxon>Bacteria</taxon>
        <taxon>Pseudomonadati</taxon>
        <taxon>Thermodesulfobacteriota</taxon>
        <taxon>Desulfovibrionia</taxon>
        <taxon>Desulfovibrionales</taxon>
        <taxon>Desulfovibrionaceae</taxon>
        <taxon>Paucidesulfovibrio</taxon>
    </lineage>
</organism>
<dbReference type="EMBL" id="FUYC01000002">
    <property type="protein sequence ID" value="SKA73574.1"/>
    <property type="molecule type" value="Genomic_DNA"/>
</dbReference>
<feature type="compositionally biased region" description="Low complexity" evidence="1">
    <location>
        <begin position="236"/>
        <end position="260"/>
    </location>
</feature>
<dbReference type="InterPro" id="IPR057561">
    <property type="entry name" value="NADase_transloc"/>
</dbReference>
<proteinExistence type="predicted"/>
<evidence type="ECO:0000313" key="3">
    <source>
        <dbReference type="EMBL" id="SKA73574.1"/>
    </source>
</evidence>